<proteinExistence type="inferred from homology"/>
<dbReference type="Pfam" id="PF05021">
    <property type="entry name" value="NPL4"/>
    <property type="match status" value="1"/>
</dbReference>
<keyword evidence="11" id="KW-1185">Reference proteome</keyword>
<organism evidence="10 12">
    <name type="scientific">Bursaphelenchus xylophilus</name>
    <name type="common">Pinewood nematode worm</name>
    <name type="synonym">Aphelenchoides xylophilus</name>
    <dbReference type="NCBI Taxonomy" id="6326"/>
    <lineage>
        <taxon>Eukaryota</taxon>
        <taxon>Metazoa</taxon>
        <taxon>Ecdysozoa</taxon>
        <taxon>Nematoda</taxon>
        <taxon>Chromadorea</taxon>
        <taxon>Rhabditida</taxon>
        <taxon>Tylenchina</taxon>
        <taxon>Tylenchomorpha</taxon>
        <taxon>Aphelenchoidea</taxon>
        <taxon>Aphelenchoididae</taxon>
        <taxon>Bursaphelenchus</taxon>
    </lineage>
</organism>
<dbReference type="PROSITE" id="PS01358">
    <property type="entry name" value="ZF_RANBP2_1"/>
    <property type="match status" value="1"/>
</dbReference>
<dbReference type="GO" id="GO:0006511">
    <property type="term" value="P:ubiquitin-dependent protein catabolic process"/>
    <property type="evidence" value="ECO:0007669"/>
    <property type="project" value="InterPro"/>
</dbReference>
<evidence type="ECO:0000256" key="4">
    <source>
        <dbReference type="ARBA" id="ARBA00022833"/>
    </source>
</evidence>
<dbReference type="WBParaSite" id="BXY_1734800.1">
    <property type="protein sequence ID" value="BXY_1734800.1"/>
    <property type="gene ID" value="BXY_1734800"/>
</dbReference>
<dbReference type="AlphaFoldDB" id="A0A1I7SWB7"/>
<dbReference type="InterPro" id="IPR037518">
    <property type="entry name" value="MPN"/>
</dbReference>
<dbReference type="PANTHER" id="PTHR12710">
    <property type="entry name" value="NUCLEAR PROTEIN LOCALIZATION 4"/>
    <property type="match status" value="1"/>
</dbReference>
<dbReference type="EMBL" id="CAJFDI010000002">
    <property type="protein sequence ID" value="CAD5216267.1"/>
    <property type="molecule type" value="Genomic_DNA"/>
</dbReference>
<evidence type="ECO:0000313" key="8">
    <source>
        <dbReference type="EMBL" id="CAD5216267.1"/>
    </source>
</evidence>
<feature type="domain" description="MPN" evidence="7">
    <location>
        <begin position="133"/>
        <end position="271"/>
    </location>
</feature>
<evidence type="ECO:0000313" key="9">
    <source>
        <dbReference type="EMBL" id="CAG9099151.1"/>
    </source>
</evidence>
<dbReference type="InterPro" id="IPR007717">
    <property type="entry name" value="NPL4_C"/>
</dbReference>
<protein>
    <submittedName>
        <fullName evidence="8">(pine wood nematode) hypothetical protein</fullName>
    </submittedName>
</protein>
<keyword evidence="2" id="KW-0479">Metal-binding</keyword>
<dbReference type="InterPro" id="IPR001876">
    <property type="entry name" value="Znf_RanBP2"/>
</dbReference>
<dbReference type="eggNOG" id="KOG2834">
    <property type="taxonomic scope" value="Eukaryota"/>
</dbReference>
<dbReference type="SMART" id="SM00547">
    <property type="entry name" value="ZnF_RBZ"/>
    <property type="match status" value="1"/>
</dbReference>
<dbReference type="PIRSF" id="PIRSF010052">
    <property type="entry name" value="Polyub_prc_Npl4"/>
    <property type="match status" value="1"/>
</dbReference>
<dbReference type="EMBL" id="CAJFCV020000002">
    <property type="protein sequence ID" value="CAG9099151.1"/>
    <property type="molecule type" value="Genomic_DNA"/>
</dbReference>
<keyword evidence="4" id="KW-0862">Zinc</keyword>
<dbReference type="OrthoDB" id="10251089at2759"/>
<dbReference type="PROSITE" id="PS50199">
    <property type="entry name" value="ZF_RANBP2_2"/>
    <property type="match status" value="1"/>
</dbReference>
<keyword evidence="3 5" id="KW-0863">Zinc-finger</keyword>
<dbReference type="GO" id="GO:0008270">
    <property type="term" value="F:zinc ion binding"/>
    <property type="evidence" value="ECO:0007669"/>
    <property type="project" value="UniProtKB-KW"/>
</dbReference>
<evidence type="ECO:0000256" key="3">
    <source>
        <dbReference type="ARBA" id="ARBA00022771"/>
    </source>
</evidence>
<dbReference type="Proteomes" id="UP000659654">
    <property type="component" value="Unassembled WGS sequence"/>
</dbReference>
<dbReference type="SMR" id="A0A1I7SWB7"/>
<name>A0A1I7SWB7_BURXY</name>
<evidence type="ECO:0000259" key="7">
    <source>
        <dbReference type="PROSITE" id="PS50249"/>
    </source>
</evidence>
<reference evidence="9" key="2">
    <citation type="submission" date="2020-08" db="EMBL/GenBank/DDBJ databases">
        <authorList>
            <person name="Kikuchi T."/>
        </authorList>
    </citation>
    <scope>NUCLEOTIDE SEQUENCE</scope>
    <source>
        <strain evidence="8">Ka4C1</strain>
    </source>
</reference>
<feature type="domain" description="RanBP2-type" evidence="6">
    <location>
        <begin position="482"/>
        <end position="510"/>
    </location>
</feature>
<dbReference type="Proteomes" id="UP000095284">
    <property type="component" value="Unplaced"/>
</dbReference>
<dbReference type="SUPFAM" id="SSF90209">
    <property type="entry name" value="Ran binding protein zinc finger-like"/>
    <property type="match status" value="1"/>
</dbReference>
<dbReference type="GO" id="GO:0043130">
    <property type="term" value="F:ubiquitin binding"/>
    <property type="evidence" value="ECO:0007669"/>
    <property type="project" value="TreeGrafter"/>
</dbReference>
<evidence type="ECO:0000313" key="11">
    <source>
        <dbReference type="Proteomes" id="UP000659654"/>
    </source>
</evidence>
<reference evidence="12" key="1">
    <citation type="submission" date="2016-11" db="UniProtKB">
        <authorList>
            <consortium name="WormBaseParasite"/>
        </authorList>
    </citation>
    <scope>IDENTIFICATION</scope>
</reference>
<dbReference type="PANTHER" id="PTHR12710:SF0">
    <property type="entry name" value="NUCLEAR PROTEIN LOCALIZATION PROTEIN 4 HOMOLOG"/>
    <property type="match status" value="1"/>
</dbReference>
<evidence type="ECO:0000256" key="1">
    <source>
        <dbReference type="ARBA" id="ARBA00011025"/>
    </source>
</evidence>
<evidence type="ECO:0000256" key="5">
    <source>
        <dbReference type="PROSITE-ProRule" id="PRU00322"/>
    </source>
</evidence>
<accession>A0A1I7SWB7</accession>
<dbReference type="GO" id="GO:0031625">
    <property type="term" value="F:ubiquitin protein ligase binding"/>
    <property type="evidence" value="ECO:0007669"/>
    <property type="project" value="TreeGrafter"/>
</dbReference>
<dbReference type="InterPro" id="IPR007716">
    <property type="entry name" value="NPL4_Zn-bd_put"/>
</dbReference>
<gene>
    <name evidence="8" type="ORF">BXYJ_LOCUS4444</name>
</gene>
<dbReference type="GO" id="GO:0005634">
    <property type="term" value="C:nucleus"/>
    <property type="evidence" value="ECO:0007669"/>
    <property type="project" value="TreeGrafter"/>
</dbReference>
<dbReference type="Pfam" id="PF05020">
    <property type="entry name" value="zf-NPL4"/>
    <property type="match status" value="1"/>
</dbReference>
<dbReference type="PROSITE" id="PS50249">
    <property type="entry name" value="MPN"/>
    <property type="match status" value="1"/>
</dbReference>
<comment type="similarity">
    <text evidence="1">Belongs to the NPL4 family.</text>
</comment>
<dbReference type="InterPro" id="IPR016563">
    <property type="entry name" value="Npl4"/>
</dbReference>
<dbReference type="Proteomes" id="UP000582659">
    <property type="component" value="Unassembled WGS sequence"/>
</dbReference>
<dbReference type="InterPro" id="IPR036443">
    <property type="entry name" value="Znf_RanBP2_sf"/>
</dbReference>
<evidence type="ECO:0000313" key="10">
    <source>
        <dbReference type="Proteomes" id="UP000095284"/>
    </source>
</evidence>
<evidence type="ECO:0000256" key="2">
    <source>
        <dbReference type="ARBA" id="ARBA00022723"/>
    </source>
</evidence>
<sequence>MVVDASAIVPNEEYDEVDDFLSKQDGKIVRTGTGQMCRHRPQQKCSHCLPIDPYDEAYLKDKEIKHMSFHAYVRKLTDVHGRGTHLKQPLENIDCKLDLTCTNHRPYPHGICTKCRPSTVSLNRQVYRHVDNITIENEDVVNKFLDFWRASNHQRVGYLIGRYEPFADVPLGIKAVVTAIYEPPQSSSDSFVKFEESDPNESVVDKLCSFLGMKRLGWIFTDLWSSDPTAGTVHCTRHKESFLLTAKECITAGAFQSKYKNKTPYCSDGTFGSKFVTLVASGDESKHINFSGYQVSNQCSALVEADILCPTSHPELAWVREKPLHEKHYITDVQYTEKNEFGAEVLKNGRPMPVEYLLVDVPAGMPKDPCTSFHVTNPAKAFPIENRELIGKAQDIRSVANYVLDFSNNQFLELISNFHFLLYLLTNEMLKFSEEEVKELARFVTEHSREGAADWAEKSPNWATFIELMKSHEGQSADLSAPSQAWSCKHCTFENTEPREECAVCGLPNA</sequence>
<dbReference type="CDD" id="cd08061">
    <property type="entry name" value="MPN_NPL4"/>
    <property type="match status" value="1"/>
</dbReference>
<evidence type="ECO:0000313" key="12">
    <source>
        <dbReference type="WBParaSite" id="BXY_1734800.1"/>
    </source>
</evidence>
<evidence type="ECO:0000259" key="6">
    <source>
        <dbReference type="PROSITE" id="PS50199"/>
    </source>
</evidence>